<feature type="region of interest" description="Disordered" evidence="1">
    <location>
        <begin position="250"/>
        <end position="694"/>
    </location>
</feature>
<feature type="compositionally biased region" description="Basic and acidic residues" evidence="1">
    <location>
        <begin position="833"/>
        <end position="862"/>
    </location>
</feature>
<feature type="compositionally biased region" description="Basic residues" evidence="1">
    <location>
        <begin position="751"/>
        <end position="770"/>
    </location>
</feature>
<gene>
    <name evidence="2" type="primary">106059017</name>
</gene>
<proteinExistence type="predicted"/>
<feature type="compositionally biased region" description="Polar residues" evidence="1">
    <location>
        <begin position="719"/>
        <end position="732"/>
    </location>
</feature>
<feature type="compositionally biased region" description="Basic and acidic residues" evidence="1">
    <location>
        <begin position="447"/>
        <end position="461"/>
    </location>
</feature>
<dbReference type="VEuPathDB" id="VectorBase:BGLB037404"/>
<feature type="region of interest" description="Disordered" evidence="1">
    <location>
        <begin position="183"/>
        <end position="210"/>
    </location>
</feature>
<feature type="compositionally biased region" description="Basic residues" evidence="1">
    <location>
        <begin position="47"/>
        <end position="59"/>
    </location>
</feature>
<feature type="compositionally biased region" description="Basic residues" evidence="1">
    <location>
        <begin position="392"/>
        <end position="413"/>
    </location>
</feature>
<feature type="compositionally biased region" description="Basic and acidic residues" evidence="1">
    <location>
        <begin position="541"/>
        <end position="581"/>
    </location>
</feature>
<feature type="region of interest" description="Disordered" evidence="1">
    <location>
        <begin position="716"/>
        <end position="862"/>
    </location>
</feature>
<feature type="compositionally biased region" description="Basic and acidic residues" evidence="1">
    <location>
        <begin position="771"/>
        <end position="824"/>
    </location>
</feature>
<sequence>MDDYDPACPTEDEPHIMDIDLSQVPLPPSSPEGSKSGQLSEKDVKTKDRRRKKKKKRHEKAAEQCQAIEKAEKEQSDKDIPETTSSQESFHLNHPEKGIEDIPNLEPAGELSDADTRGDEPPSLLPESTSETASKSSTTSMPKPVPSSSGTRLSNKLQFKLASDPSSGKAKVLFQLNKSTKLNPLNLAPDEGEEKNEAEAEAEKQIIEKTSAGEYVPTRFKVSKKHEMFKPSQVPSMTIVFNSNSIVSANSTVATSSSASSAETEISHEDLKASATSKWTKSDEKEEDRKKPKKEESEDRPLRRSDRMAARRESRNEDSKKVEESKSGSHQREESSSRRGRSKHQEDKNVEADDNVPRRRSSRIKSEDSDDKKTDKDNGRNRSTKQQDVLKGSHRRTRSSRRSRSLSRERSRRSPSPLKKLTSKETNKSENVNNKKEEEVNLILDTSSEKNSDDVPVSKEDVEMDLVQTSSQPLHDTKQEQDTAETVANKSLDPDSQEDEDSKKHLQKLVIRRSVETNGFQVTRNDLADVEGKELQSPAKNKSEEKEKPQFEEKEKLQSEEKEKPQSDVVKDQRSSSKDQNRSSSKKHHGHRERNEEVSRRSSRRDLRNKRTRTSSSSSEDEKAATQKKLPPNKDSSRTKHSTFGFEEHPLAPEQVLVDVSAIPGKSKWELEDEDEEEKEKNPLPTSTYDFYGHPKVELQRLPAKSYETLDLSWRRSARLQTDKNFQANVKTSKARHSSSNDEDFDSTRSRDKKKHRSKEKKGKKKKKRHEGSSTEEGHETLEKPEVKKATSEKEPKGKHIAEKLLPDVKKKEESAKSKADIDTAKLVTYLKEYSEKEEFSYKEEKPKPKNEPDKNFSHTIS</sequence>
<feature type="compositionally biased region" description="Basic and acidic residues" evidence="1">
    <location>
        <begin position="364"/>
        <end position="380"/>
    </location>
</feature>
<feature type="compositionally biased region" description="Low complexity" evidence="1">
    <location>
        <begin position="250"/>
        <end position="264"/>
    </location>
</feature>
<feature type="compositionally biased region" description="Basic and acidic residues" evidence="1">
    <location>
        <begin position="69"/>
        <end position="81"/>
    </location>
</feature>
<feature type="compositionally biased region" description="Polar residues" evidence="1">
    <location>
        <begin position="146"/>
        <end position="157"/>
    </location>
</feature>
<feature type="compositionally biased region" description="Low complexity" evidence="1">
    <location>
        <begin position="128"/>
        <end position="140"/>
    </location>
</feature>
<dbReference type="VEuPathDB" id="VectorBase:BGLAX_049583"/>
<evidence type="ECO:0000313" key="2">
    <source>
        <dbReference type="EnsemblMetazoa" id="BGLB037404-PA"/>
    </source>
</evidence>
<dbReference type="STRING" id="6526.A0A2C9M1E9"/>
<name>A0A2C9M1E9_BIOGL</name>
<accession>A0A2C9M1E9</accession>
<dbReference type="KEGG" id="bgt:106059017"/>
<feature type="compositionally biased region" description="Basic and acidic residues" evidence="1">
    <location>
        <begin position="422"/>
        <end position="439"/>
    </location>
</feature>
<dbReference type="EnsemblMetazoa" id="BGLB037404-RA">
    <property type="protein sequence ID" value="BGLB037404-PA"/>
    <property type="gene ID" value="BGLB037404"/>
</dbReference>
<evidence type="ECO:0000256" key="1">
    <source>
        <dbReference type="SAM" id="MobiDB-lite"/>
    </source>
</evidence>
<organism evidence="2 3">
    <name type="scientific">Biomphalaria glabrata</name>
    <name type="common">Bloodfluke planorb</name>
    <name type="synonym">Freshwater snail</name>
    <dbReference type="NCBI Taxonomy" id="6526"/>
    <lineage>
        <taxon>Eukaryota</taxon>
        <taxon>Metazoa</taxon>
        <taxon>Spiralia</taxon>
        <taxon>Lophotrochozoa</taxon>
        <taxon>Mollusca</taxon>
        <taxon>Gastropoda</taxon>
        <taxon>Heterobranchia</taxon>
        <taxon>Euthyneura</taxon>
        <taxon>Panpulmonata</taxon>
        <taxon>Hygrophila</taxon>
        <taxon>Lymnaeoidea</taxon>
        <taxon>Planorbidae</taxon>
        <taxon>Biomphalaria</taxon>
    </lineage>
</organism>
<protein>
    <submittedName>
        <fullName evidence="2">Uncharacterized protein</fullName>
    </submittedName>
</protein>
<feature type="compositionally biased region" description="Basic and acidic residues" evidence="1">
    <location>
        <begin position="91"/>
        <end position="100"/>
    </location>
</feature>
<reference evidence="2" key="1">
    <citation type="submission" date="2020-05" db="UniProtKB">
        <authorList>
            <consortium name="EnsemblMetazoa"/>
        </authorList>
    </citation>
    <scope>IDENTIFICATION</scope>
    <source>
        <strain evidence="2">BB02</strain>
    </source>
</reference>
<feature type="compositionally biased region" description="Basic and acidic residues" evidence="1">
    <location>
        <begin position="195"/>
        <end position="207"/>
    </location>
</feature>
<feature type="compositionally biased region" description="Basic and acidic residues" evidence="1">
    <location>
        <begin position="280"/>
        <end position="357"/>
    </location>
</feature>
<feature type="region of interest" description="Disordered" evidence="1">
    <location>
        <begin position="1"/>
        <end position="168"/>
    </location>
</feature>
<evidence type="ECO:0000313" key="3">
    <source>
        <dbReference type="Proteomes" id="UP000076420"/>
    </source>
</evidence>
<dbReference type="AlphaFoldDB" id="A0A2C9M1E9"/>
<dbReference type="Proteomes" id="UP000076420">
    <property type="component" value="Unassembled WGS sequence"/>
</dbReference>
<feature type="compositionally biased region" description="Basic and acidic residues" evidence="1">
    <location>
        <begin position="593"/>
        <end position="606"/>
    </location>
</feature>